<feature type="transmembrane region" description="Helical" evidence="5">
    <location>
        <begin position="81"/>
        <end position="108"/>
    </location>
</feature>
<reference evidence="8" key="2">
    <citation type="submission" date="2020-12" db="UniProtKB">
        <authorList>
            <consortium name="WormBaseParasite"/>
        </authorList>
    </citation>
    <scope>IDENTIFICATION</scope>
</reference>
<evidence type="ECO:0000313" key="8">
    <source>
        <dbReference type="WBParaSite" id="SRAE_1000174000.1"/>
    </source>
</evidence>
<dbReference type="GeneID" id="36375844"/>
<evidence type="ECO:0000256" key="2">
    <source>
        <dbReference type="ARBA" id="ARBA00022692"/>
    </source>
</evidence>
<sequence length="188" mass="21622">MVDAGEFDQNDKKYFYLNVIHIKIAARFVVGLHCILLIINLIYSMTRTSTIMLYSWIISSFAIGLIGSLFYGVYKEKRHFVLPYLIFQLSAIFLTILIFFVFTIGAAVSPTMLTTLAYDFGGVNLKQPLNELTKEFNTFTIVTIILVAMAFIYQIFSFHVIYEFQKFLKSRESNFDFPATSEMDMSIA</sequence>
<keyword evidence="7" id="KW-1185">Reference proteome</keyword>
<evidence type="ECO:0000313" key="9">
    <source>
        <dbReference type="WormBase" id="SRAE_1000174000"/>
    </source>
</evidence>
<dbReference type="RefSeq" id="XP_024502681.1">
    <property type="nucleotide sequence ID" value="XM_024648733.1"/>
</dbReference>
<dbReference type="PANTHER" id="PTHR12479:SF10">
    <property type="entry name" value="LYSOSOMAL-ASSOCIATED TRANSMEMBRANE PROTEIN"/>
    <property type="match status" value="1"/>
</dbReference>
<protein>
    <submittedName>
        <fullName evidence="6 8">Uncharacterized protein</fullName>
    </submittedName>
</protein>
<dbReference type="InterPro" id="IPR051115">
    <property type="entry name" value="LAPTM_transporter"/>
</dbReference>
<dbReference type="OMA" id="VFVYTCM"/>
<organism evidence="6">
    <name type="scientific">Strongyloides ratti</name>
    <name type="common">Parasitic roundworm</name>
    <dbReference type="NCBI Taxonomy" id="34506"/>
    <lineage>
        <taxon>Eukaryota</taxon>
        <taxon>Metazoa</taxon>
        <taxon>Ecdysozoa</taxon>
        <taxon>Nematoda</taxon>
        <taxon>Chromadorea</taxon>
        <taxon>Rhabditida</taxon>
        <taxon>Tylenchina</taxon>
        <taxon>Panagrolaimomorpha</taxon>
        <taxon>Strongyloidoidea</taxon>
        <taxon>Strongyloididae</taxon>
        <taxon>Strongyloides</taxon>
    </lineage>
</organism>
<dbReference type="Proteomes" id="UP000035682">
    <property type="component" value="Unplaced"/>
</dbReference>
<evidence type="ECO:0000256" key="4">
    <source>
        <dbReference type="ARBA" id="ARBA00023136"/>
    </source>
</evidence>
<evidence type="ECO:0000256" key="5">
    <source>
        <dbReference type="SAM" id="Phobius"/>
    </source>
</evidence>
<evidence type="ECO:0000313" key="6">
    <source>
        <dbReference type="EMBL" id="CEF63479.1"/>
    </source>
</evidence>
<reference evidence="6 7" key="1">
    <citation type="submission" date="2014-09" db="EMBL/GenBank/DDBJ databases">
        <authorList>
            <person name="Martin A.A."/>
        </authorList>
    </citation>
    <scope>NUCLEOTIDE SEQUENCE</scope>
    <source>
        <strain evidence="7">ED321</strain>
        <strain evidence="6">ED321 Heterogonic</strain>
    </source>
</reference>
<evidence type="ECO:0000256" key="1">
    <source>
        <dbReference type="ARBA" id="ARBA00004127"/>
    </source>
</evidence>
<dbReference type="EMBL" id="LN609528">
    <property type="protein sequence ID" value="CEF63479.1"/>
    <property type="molecule type" value="Genomic_DNA"/>
</dbReference>
<dbReference type="PANTHER" id="PTHR12479">
    <property type="entry name" value="LYSOSOMAL-ASSOCIATED TRANSMEMBRANE PROTEIN"/>
    <property type="match status" value="1"/>
</dbReference>
<accession>A0A090L7H5</accession>
<keyword evidence="3 5" id="KW-1133">Transmembrane helix</keyword>
<keyword evidence="4 5" id="KW-0472">Membrane</keyword>
<comment type="subcellular location">
    <subcellularLocation>
        <location evidence="1">Endomembrane system</location>
        <topology evidence="1">Multi-pass membrane protein</topology>
    </subcellularLocation>
</comment>
<dbReference type="OrthoDB" id="5792724at2759"/>
<feature type="transmembrane region" description="Helical" evidence="5">
    <location>
        <begin position="139"/>
        <end position="162"/>
    </location>
</feature>
<feature type="transmembrane region" description="Helical" evidence="5">
    <location>
        <begin position="24"/>
        <end position="45"/>
    </location>
</feature>
<proteinExistence type="predicted"/>
<dbReference type="GO" id="GO:0012505">
    <property type="term" value="C:endomembrane system"/>
    <property type="evidence" value="ECO:0007669"/>
    <property type="project" value="UniProtKB-SubCell"/>
</dbReference>
<name>A0A090L7H5_STRRB</name>
<dbReference type="AlphaFoldDB" id="A0A090L7H5"/>
<dbReference type="WormBase" id="SRAE_1000174000">
    <property type="protein sequence ID" value="SRP00223"/>
    <property type="gene ID" value="WBGene00258349"/>
</dbReference>
<dbReference type="CTD" id="36375844"/>
<dbReference type="WBParaSite" id="SRAE_1000174000.1">
    <property type="protein sequence ID" value="SRAE_1000174000.1"/>
    <property type="gene ID" value="WBGene00258349"/>
</dbReference>
<feature type="transmembrane region" description="Helical" evidence="5">
    <location>
        <begin position="51"/>
        <end position="74"/>
    </location>
</feature>
<evidence type="ECO:0000313" key="7">
    <source>
        <dbReference type="Proteomes" id="UP000035682"/>
    </source>
</evidence>
<keyword evidence="2 5" id="KW-0812">Transmembrane</keyword>
<dbReference type="GO" id="GO:0005765">
    <property type="term" value="C:lysosomal membrane"/>
    <property type="evidence" value="ECO:0007669"/>
    <property type="project" value="TreeGrafter"/>
</dbReference>
<gene>
    <name evidence="6 8 9" type="ORF">SRAE_1000174000</name>
</gene>
<evidence type="ECO:0000256" key="3">
    <source>
        <dbReference type="ARBA" id="ARBA00022989"/>
    </source>
</evidence>